<organism evidence="1 2">
    <name type="scientific">Candidatus Methylomirabilis tolerans</name>
    <dbReference type="NCBI Taxonomy" id="3123416"/>
    <lineage>
        <taxon>Bacteria</taxon>
        <taxon>Candidatus Methylomirabilota</taxon>
        <taxon>Candidatus Methylomirabilia</taxon>
        <taxon>Candidatus Methylomirabilales</taxon>
        <taxon>Candidatus Methylomirabilaceae</taxon>
        <taxon>Candidatus Methylomirabilis</taxon>
    </lineage>
</organism>
<reference evidence="1 2" key="1">
    <citation type="journal article" date="2021" name="bioRxiv">
        <title>Unraveling nitrogen, sulfur and carbon metabolic pathways and microbial community transcriptional responses to substrate deprivation and toxicity stresses in a bioreactor mimicking anoxic brackish coastal sediment conditions.</title>
        <authorList>
            <person name="Martins P.D."/>
            <person name="Echeveste M.J."/>
            <person name="Arshad A."/>
            <person name="Kurth J."/>
            <person name="Ouboter H."/>
            <person name="Jetten M.S.M."/>
            <person name="Welte C.U."/>
        </authorList>
    </citation>
    <scope>NUCLEOTIDE SEQUENCE [LARGE SCALE GENOMIC DNA]</scope>
    <source>
        <strain evidence="1">MAG_38</strain>
    </source>
</reference>
<sequence>MADLIPTEPATLPPAKLLENEARLVSSINQIADQDFIPFFREAWQCYVSRAYNATVVCIWCAISRYIRTVVRNIGEEVFELWFGKDYESLELLGDETLIEKCRLKNILGLSDPALFGWLSNFRKLRNDLVHGETWEPVATPAMVADLAQEAVRHLLGRSVEGWALAVDTTTIYEMIKSRRKPVNQERMENLVDAVTNPDDLQNLCHRLMSLYVSAEAANLGNVLLVWRVVYRRLNEAQRAKVIDHAIRYTAASLGLNARLCEEHWLIEAIPGNVGGSEEQFRAMLDVDLWMDPDLPDIYREGYWELFCWFLQEELRKTEIHEGGSNVPQRYFKQIRERAPEGFRERVKELVVQLL</sequence>
<evidence type="ECO:0000313" key="1">
    <source>
        <dbReference type="EMBL" id="MBZ0161055.1"/>
    </source>
</evidence>
<protein>
    <submittedName>
        <fullName evidence="1">Uncharacterized protein</fullName>
    </submittedName>
</protein>
<evidence type="ECO:0000313" key="2">
    <source>
        <dbReference type="Proteomes" id="UP001197609"/>
    </source>
</evidence>
<name>A0AAJ1EKF0_9BACT</name>
<dbReference type="EMBL" id="JAIOIU010000166">
    <property type="protein sequence ID" value="MBZ0161055.1"/>
    <property type="molecule type" value="Genomic_DNA"/>
</dbReference>
<proteinExistence type="predicted"/>
<dbReference type="Proteomes" id="UP001197609">
    <property type="component" value="Unassembled WGS sequence"/>
</dbReference>
<comment type="caution">
    <text evidence="1">The sequence shown here is derived from an EMBL/GenBank/DDBJ whole genome shotgun (WGS) entry which is preliminary data.</text>
</comment>
<dbReference type="AlphaFoldDB" id="A0AAJ1EKF0"/>
<gene>
    <name evidence="1" type="ORF">K8G79_13145</name>
</gene>
<accession>A0AAJ1EKF0</accession>